<dbReference type="Proteomes" id="UP000738431">
    <property type="component" value="Chromosome"/>
</dbReference>
<dbReference type="InterPro" id="IPR001279">
    <property type="entry name" value="Metallo-B-lactamas"/>
</dbReference>
<accession>A0ABZ1CA06</accession>
<name>A0ABZ1CA06_9BACT</name>
<evidence type="ECO:0000313" key="3">
    <source>
        <dbReference type="EMBL" id="WRQ88205.1"/>
    </source>
</evidence>
<dbReference type="Pfam" id="PF10996">
    <property type="entry name" value="Beta-Casp"/>
    <property type="match status" value="1"/>
</dbReference>
<dbReference type="PANTHER" id="PTHR11203:SF37">
    <property type="entry name" value="INTEGRATOR COMPLEX SUBUNIT 11"/>
    <property type="match status" value="1"/>
</dbReference>
<dbReference type="EMBL" id="CP139781">
    <property type="protein sequence ID" value="WRQ88205.1"/>
    <property type="molecule type" value="Genomic_DNA"/>
</dbReference>
<dbReference type="InterPro" id="IPR011108">
    <property type="entry name" value="RMMBL"/>
</dbReference>
<evidence type="ECO:0000313" key="4">
    <source>
        <dbReference type="Proteomes" id="UP000738431"/>
    </source>
</evidence>
<reference evidence="3 4" key="1">
    <citation type="submission" date="2023-12" db="EMBL/GenBank/DDBJ databases">
        <title>Description of an unclassified Opitutus bacterium of Verrucomicrobiota.</title>
        <authorList>
            <person name="Zhang D.-F."/>
        </authorList>
    </citation>
    <scope>NUCLEOTIDE SEQUENCE [LARGE SCALE GENOMIC DNA]</scope>
    <source>
        <strain evidence="3 4">WL0086</strain>
    </source>
</reference>
<dbReference type="InterPro" id="IPR050698">
    <property type="entry name" value="MBL"/>
</dbReference>
<evidence type="ECO:0000256" key="1">
    <source>
        <dbReference type="ARBA" id="ARBA00022801"/>
    </source>
</evidence>
<dbReference type="PANTHER" id="PTHR11203">
    <property type="entry name" value="CLEAVAGE AND POLYADENYLATION SPECIFICITY FACTOR FAMILY MEMBER"/>
    <property type="match status" value="1"/>
</dbReference>
<dbReference type="EC" id="3.-.-.-" evidence="3"/>
<dbReference type="SUPFAM" id="SSF56281">
    <property type="entry name" value="Metallo-hydrolase/oxidoreductase"/>
    <property type="match status" value="1"/>
</dbReference>
<dbReference type="InterPro" id="IPR036866">
    <property type="entry name" value="RibonucZ/Hydroxyglut_hydro"/>
</dbReference>
<feature type="domain" description="Metallo-beta-lactamase" evidence="2">
    <location>
        <begin position="13"/>
        <end position="229"/>
    </location>
</feature>
<dbReference type="RefSeq" id="WP_221028766.1">
    <property type="nucleotide sequence ID" value="NZ_CP139781.1"/>
</dbReference>
<dbReference type="Pfam" id="PF00753">
    <property type="entry name" value="Lactamase_B"/>
    <property type="match status" value="1"/>
</dbReference>
<dbReference type="Gene3D" id="3.40.50.10890">
    <property type="match status" value="1"/>
</dbReference>
<dbReference type="InterPro" id="IPR022712">
    <property type="entry name" value="Beta_Casp"/>
</dbReference>
<dbReference type="Pfam" id="PF07521">
    <property type="entry name" value="RMMBL"/>
    <property type="match status" value="1"/>
</dbReference>
<dbReference type="GO" id="GO:0016787">
    <property type="term" value="F:hydrolase activity"/>
    <property type="evidence" value="ECO:0007669"/>
    <property type="project" value="UniProtKB-KW"/>
</dbReference>
<dbReference type="Gene3D" id="3.60.15.10">
    <property type="entry name" value="Ribonuclease Z/Hydroxyacylglutathione hydrolase-like"/>
    <property type="match status" value="1"/>
</dbReference>
<dbReference type="SMART" id="SM00849">
    <property type="entry name" value="Lactamase_B"/>
    <property type="match status" value="1"/>
</dbReference>
<keyword evidence="4" id="KW-1185">Reference proteome</keyword>
<protein>
    <submittedName>
        <fullName evidence="3">MBL fold metallo-hydrolase</fullName>
        <ecNumber evidence="3">3.-.-.-</ecNumber>
    </submittedName>
</protein>
<keyword evidence="1 3" id="KW-0378">Hydrolase</keyword>
<organism evidence="3 4">
    <name type="scientific">Actomonas aquatica</name>
    <dbReference type="NCBI Taxonomy" id="2866162"/>
    <lineage>
        <taxon>Bacteria</taxon>
        <taxon>Pseudomonadati</taxon>
        <taxon>Verrucomicrobiota</taxon>
        <taxon>Opitutia</taxon>
        <taxon>Opitutales</taxon>
        <taxon>Opitutaceae</taxon>
        <taxon>Actomonas</taxon>
    </lineage>
</organism>
<evidence type="ECO:0000259" key="2">
    <source>
        <dbReference type="SMART" id="SM00849"/>
    </source>
</evidence>
<sequence length="454" mass="50635">MKLLDLNRHGGIGANALFVQIGGVNLLIDSGLHPKHVGRAAIPDFKQIRGERVDLIVITHCHLDHIGSLPVAMREFPDAPVVMSASSRILIERMLHNSANVMKRQKAEQDIPEYPLFTHEEIDRCASRMVGLNFGLAKKVNGINPRDEIEIMLHPSGHVAGAAALEVRHKHRGIFFTGDVLFDDLRTLPGARFPTGHFDTIVTETTRGLTDRPAGQERVHEVERLIKSINDTIGRGGSFLLPVFALGRMQEILTIMHDARKFGKLVDCPIVGSGLGLDLCDYFDEIRRKTNHVQFNRAILKELKLKSLPRKLTPGKDPERNALYIVSSGMLVENTPSYTLASGLLGHHRNTIGFVGYCDPDTPGGALLESHPGDDFIFETLHVRSRIKARVEKFELSGHAEREELLEFSLQAEPRTVVLTHGDPEARGWFAQQFAERDDRIKVLDPKPGETYQV</sequence>
<gene>
    <name evidence="3" type="ORF">K1X11_002220</name>
</gene>
<proteinExistence type="predicted"/>